<keyword evidence="4 6" id="KW-0238">DNA-binding</keyword>
<comment type="function">
    <text evidence="1 6">Required for the transposition of the insertion element.</text>
</comment>
<name>A0A286PGT1_STROL</name>
<sequence>MLSVVNADGSTESGSLIDEIVREGARRMLAAALEAEVNQYIAELAAETDRAGRRLVVRNGYHQPRTVVTAAGPVEVKAPRVNDRRIDEESGERKTFSSRILPPWCRKFSEVLPLLYLHGLSSGDFVPALEQFLGGTAGLSAATVTRLTKQWQDDHAAFCDQDLSDRDSVYVWADGVHPNVRLGQAH</sequence>
<evidence type="ECO:0000256" key="4">
    <source>
        <dbReference type="ARBA" id="ARBA00023125"/>
    </source>
</evidence>
<dbReference type="AlphaFoldDB" id="A0A286PGT1"/>
<keyword evidence="5 6" id="KW-0233">DNA recombination</keyword>
<dbReference type="EMBL" id="BDQI01000064">
    <property type="protein sequence ID" value="GAX58760.1"/>
    <property type="molecule type" value="Genomic_DNA"/>
</dbReference>
<keyword evidence="6" id="KW-0814">Transposable element</keyword>
<protein>
    <recommendedName>
        <fullName evidence="6">Mutator family transposase</fullName>
    </recommendedName>
</protein>
<keyword evidence="3 6" id="KW-0815">Transposition</keyword>
<dbReference type="GO" id="GO:0006313">
    <property type="term" value="P:DNA transposition"/>
    <property type="evidence" value="ECO:0007669"/>
    <property type="project" value="UniProtKB-UniRule"/>
</dbReference>
<dbReference type="InterPro" id="IPR001207">
    <property type="entry name" value="Transposase_mutator"/>
</dbReference>
<accession>A0A286PGT1</accession>
<evidence type="ECO:0000256" key="1">
    <source>
        <dbReference type="ARBA" id="ARBA00002190"/>
    </source>
</evidence>
<evidence type="ECO:0000256" key="2">
    <source>
        <dbReference type="ARBA" id="ARBA00010961"/>
    </source>
</evidence>
<organism evidence="7 8">
    <name type="scientific">Streptomyces olivochromogenes</name>
    <dbReference type="NCBI Taxonomy" id="1963"/>
    <lineage>
        <taxon>Bacteria</taxon>
        <taxon>Bacillati</taxon>
        <taxon>Actinomycetota</taxon>
        <taxon>Actinomycetes</taxon>
        <taxon>Kitasatosporales</taxon>
        <taxon>Streptomycetaceae</taxon>
        <taxon>Streptomyces</taxon>
    </lineage>
</organism>
<dbReference type="Pfam" id="PF00872">
    <property type="entry name" value="Transposase_mut"/>
    <property type="match status" value="1"/>
</dbReference>
<dbReference type="PANTHER" id="PTHR33217">
    <property type="entry name" value="TRANSPOSASE FOR INSERTION SEQUENCE ELEMENT IS1081"/>
    <property type="match status" value="1"/>
</dbReference>
<reference evidence="8" key="1">
    <citation type="submission" date="2017-05" db="EMBL/GenBank/DDBJ databases">
        <title>Streptomyces olivochromogenes NBRC 3561 whole genome shotgun sequence.</title>
        <authorList>
            <person name="Dohra H."/>
            <person name="Kodani S."/>
        </authorList>
    </citation>
    <scope>NUCLEOTIDE SEQUENCE [LARGE SCALE GENOMIC DNA]</scope>
    <source>
        <strain evidence="8">NBRC 3561</strain>
    </source>
</reference>
<comment type="caution">
    <text evidence="7">The sequence shown here is derived from an EMBL/GenBank/DDBJ whole genome shotgun (WGS) entry which is preliminary data.</text>
</comment>
<evidence type="ECO:0000256" key="6">
    <source>
        <dbReference type="RuleBase" id="RU365089"/>
    </source>
</evidence>
<dbReference type="GO" id="GO:0004803">
    <property type="term" value="F:transposase activity"/>
    <property type="evidence" value="ECO:0007669"/>
    <property type="project" value="UniProtKB-UniRule"/>
</dbReference>
<evidence type="ECO:0000313" key="7">
    <source>
        <dbReference type="EMBL" id="GAX58760.1"/>
    </source>
</evidence>
<gene>
    <name evidence="7" type="ORF">SO3561_10335</name>
</gene>
<comment type="similarity">
    <text evidence="2 6">Belongs to the transposase mutator family.</text>
</comment>
<dbReference type="Proteomes" id="UP000217446">
    <property type="component" value="Unassembled WGS sequence"/>
</dbReference>
<dbReference type="GO" id="GO:0003677">
    <property type="term" value="F:DNA binding"/>
    <property type="evidence" value="ECO:0007669"/>
    <property type="project" value="UniProtKB-UniRule"/>
</dbReference>
<evidence type="ECO:0000313" key="8">
    <source>
        <dbReference type="Proteomes" id="UP000217446"/>
    </source>
</evidence>
<proteinExistence type="inferred from homology"/>
<evidence type="ECO:0000256" key="3">
    <source>
        <dbReference type="ARBA" id="ARBA00022578"/>
    </source>
</evidence>
<evidence type="ECO:0000256" key="5">
    <source>
        <dbReference type="ARBA" id="ARBA00023172"/>
    </source>
</evidence>
<keyword evidence="8" id="KW-1185">Reference proteome</keyword>
<dbReference type="PANTHER" id="PTHR33217:SF9">
    <property type="entry name" value="MUTATOR FAMILY TRANSPOSASE"/>
    <property type="match status" value="1"/>
</dbReference>